<feature type="transmembrane region" description="Helical" evidence="7">
    <location>
        <begin position="56"/>
        <end position="76"/>
    </location>
</feature>
<dbReference type="AlphaFoldDB" id="A0A446C8F4"/>
<evidence type="ECO:0000259" key="8">
    <source>
        <dbReference type="PROSITE" id="PS50850"/>
    </source>
</evidence>
<gene>
    <name evidence="9" type="primary">entS_1</name>
    <name evidence="9" type="ORF">AVE30378_00901</name>
</gene>
<evidence type="ECO:0000313" key="9">
    <source>
        <dbReference type="EMBL" id="SSW64202.1"/>
    </source>
</evidence>
<keyword evidence="3" id="KW-1003">Cell membrane</keyword>
<evidence type="ECO:0000256" key="3">
    <source>
        <dbReference type="ARBA" id="ARBA00022475"/>
    </source>
</evidence>
<dbReference type="Pfam" id="PF05977">
    <property type="entry name" value="MFS_3"/>
    <property type="match status" value="1"/>
</dbReference>
<evidence type="ECO:0000313" key="10">
    <source>
        <dbReference type="Proteomes" id="UP000289465"/>
    </source>
</evidence>
<evidence type="ECO:0000256" key="1">
    <source>
        <dbReference type="ARBA" id="ARBA00004651"/>
    </source>
</evidence>
<dbReference type="GO" id="GO:0005886">
    <property type="term" value="C:plasma membrane"/>
    <property type="evidence" value="ECO:0007669"/>
    <property type="project" value="UniProtKB-SubCell"/>
</dbReference>
<dbReference type="PROSITE" id="PS50850">
    <property type="entry name" value="MFS"/>
    <property type="match status" value="1"/>
</dbReference>
<feature type="transmembrane region" description="Helical" evidence="7">
    <location>
        <begin position="115"/>
        <end position="139"/>
    </location>
</feature>
<dbReference type="Proteomes" id="UP000289465">
    <property type="component" value="Unassembled WGS sequence"/>
</dbReference>
<keyword evidence="6 7" id="KW-0472">Membrane</keyword>
<dbReference type="EMBL" id="UFQC01000004">
    <property type="protein sequence ID" value="SSW64202.1"/>
    <property type="molecule type" value="Genomic_DNA"/>
</dbReference>
<dbReference type="SUPFAM" id="SSF103473">
    <property type="entry name" value="MFS general substrate transporter"/>
    <property type="match status" value="1"/>
</dbReference>
<evidence type="ECO:0000256" key="2">
    <source>
        <dbReference type="ARBA" id="ARBA00022448"/>
    </source>
</evidence>
<name>A0A446C8F4_9BURK</name>
<organism evidence="9 10">
    <name type="scientific">Achromobacter veterisilvae</name>
    <dbReference type="NCBI Taxonomy" id="2069367"/>
    <lineage>
        <taxon>Bacteria</taxon>
        <taxon>Pseudomonadati</taxon>
        <taxon>Pseudomonadota</taxon>
        <taxon>Betaproteobacteria</taxon>
        <taxon>Burkholderiales</taxon>
        <taxon>Alcaligenaceae</taxon>
        <taxon>Achromobacter</taxon>
    </lineage>
</organism>
<feature type="transmembrane region" description="Helical" evidence="7">
    <location>
        <begin position="267"/>
        <end position="286"/>
    </location>
</feature>
<dbReference type="RefSeq" id="WP_129239582.1">
    <property type="nucleotide sequence ID" value="NZ_UFQC01000004.1"/>
</dbReference>
<dbReference type="PANTHER" id="PTHR23513:SF11">
    <property type="entry name" value="STAPHYLOFERRIN A TRANSPORTER"/>
    <property type="match status" value="1"/>
</dbReference>
<feature type="transmembrane region" description="Helical" evidence="7">
    <location>
        <begin position="88"/>
        <end position="109"/>
    </location>
</feature>
<dbReference type="Gene3D" id="1.20.1250.20">
    <property type="entry name" value="MFS general substrate transporter like domains"/>
    <property type="match status" value="1"/>
</dbReference>
<keyword evidence="4 7" id="KW-0812">Transmembrane</keyword>
<keyword evidence="5 7" id="KW-1133">Transmembrane helix</keyword>
<dbReference type="InterPro" id="IPR036259">
    <property type="entry name" value="MFS_trans_sf"/>
</dbReference>
<feature type="transmembrane region" description="Helical" evidence="7">
    <location>
        <begin position="322"/>
        <end position="344"/>
    </location>
</feature>
<reference evidence="9 10" key="1">
    <citation type="submission" date="2018-07" db="EMBL/GenBank/DDBJ databases">
        <authorList>
            <person name="Peeters C."/>
        </authorList>
    </citation>
    <scope>NUCLEOTIDE SEQUENCE [LARGE SCALE GENOMIC DNA]</scope>
    <source>
        <strain evidence="9 10">LMG 30378</strain>
    </source>
</reference>
<feature type="transmembrane region" description="Helical" evidence="7">
    <location>
        <begin position="381"/>
        <end position="403"/>
    </location>
</feature>
<protein>
    <submittedName>
        <fullName evidence="9">Enterobactin exporter EntS</fullName>
    </submittedName>
</protein>
<dbReference type="InterPro" id="IPR020846">
    <property type="entry name" value="MFS_dom"/>
</dbReference>
<evidence type="ECO:0000256" key="5">
    <source>
        <dbReference type="ARBA" id="ARBA00022989"/>
    </source>
</evidence>
<comment type="subcellular location">
    <subcellularLocation>
        <location evidence="1">Cell membrane</location>
        <topology evidence="1">Multi-pass membrane protein</topology>
    </subcellularLocation>
</comment>
<feature type="transmembrane region" description="Helical" evidence="7">
    <location>
        <begin position="236"/>
        <end position="261"/>
    </location>
</feature>
<feature type="transmembrane region" description="Helical" evidence="7">
    <location>
        <begin position="298"/>
        <end position="316"/>
    </location>
</feature>
<dbReference type="OrthoDB" id="9775268at2"/>
<feature type="transmembrane region" description="Helical" evidence="7">
    <location>
        <begin position="151"/>
        <end position="174"/>
    </location>
</feature>
<proteinExistence type="predicted"/>
<evidence type="ECO:0000256" key="7">
    <source>
        <dbReference type="SAM" id="Phobius"/>
    </source>
</evidence>
<dbReference type="GO" id="GO:0022857">
    <property type="term" value="F:transmembrane transporter activity"/>
    <property type="evidence" value="ECO:0007669"/>
    <property type="project" value="InterPro"/>
</dbReference>
<dbReference type="CDD" id="cd06173">
    <property type="entry name" value="MFS_MefA_like"/>
    <property type="match status" value="1"/>
</dbReference>
<sequence length="538" mass="57156">MNQAATARPQDEKGPSPFASRNFTVLWVATVLSNVGTWMHDVGAGWLMTSMSPSPMMVAMVQTATSLPVFLLSLPAGALADIVDRRRLLLLVQVGLCAVAAALAWLVWAGLATPVALLLFTLAMGTGTALIAPAWQAIVPSLVPRASLQQAIAINSVGVNISRAIGPALAGFLITAVGLAVPFAVNAISFLIVAAALLWWKPATDRGNSLPPEQLWGAMAAGLRYARNSSALKATLVRAVAFFVFASAFWALLPLVVRTVLRGGAELYGIMLGSVGLGAVLGAFLLPRIRKACGADRLVMLGTCGIAVTLAVVALVPVPAAAIAASLLAGASWIAVLSSLNVSAQTALPDWVRARGLSIFVTVFFGSMSAGSLLWGQAASLFGISQALLAAAICALLAIPLTWRWKLQLGAQLDLAPSMHWPAPVLSTGVRHDRGPVMVTVEYRVDAASREAFLDAMDKVGEQRRRDGAYAWGIFEHTGEPAHYIEYFLVASWVEHLRQHDRVTVSDQDQQVSVRHFHQGDAPPVVRHYLAPDRARKE</sequence>
<feature type="transmembrane region" description="Helical" evidence="7">
    <location>
        <begin position="180"/>
        <end position="200"/>
    </location>
</feature>
<keyword evidence="2" id="KW-0813">Transport</keyword>
<dbReference type="InterPro" id="IPR010290">
    <property type="entry name" value="TM_effector"/>
</dbReference>
<dbReference type="PANTHER" id="PTHR23513">
    <property type="entry name" value="INTEGRAL MEMBRANE EFFLUX PROTEIN-RELATED"/>
    <property type="match status" value="1"/>
</dbReference>
<accession>A0A446C8F4</accession>
<evidence type="ECO:0000256" key="4">
    <source>
        <dbReference type="ARBA" id="ARBA00022692"/>
    </source>
</evidence>
<feature type="transmembrane region" description="Helical" evidence="7">
    <location>
        <begin position="356"/>
        <end position="375"/>
    </location>
</feature>
<feature type="domain" description="Major facilitator superfamily (MFS) profile" evidence="8">
    <location>
        <begin position="22"/>
        <end position="410"/>
    </location>
</feature>
<evidence type="ECO:0000256" key="6">
    <source>
        <dbReference type="ARBA" id="ARBA00023136"/>
    </source>
</evidence>